<dbReference type="InterPro" id="IPR007345">
    <property type="entry name" value="Polysacch_pyruvyl_Trfase"/>
</dbReference>
<name>A0A3E3E4Y2_9FIRM</name>
<dbReference type="RefSeq" id="WP_117446092.1">
    <property type="nucleotide sequence ID" value="NZ_JBFBOW010000001.1"/>
</dbReference>
<dbReference type="Proteomes" id="UP000260721">
    <property type="component" value="Unassembled WGS sequence"/>
</dbReference>
<evidence type="ECO:0000313" key="3">
    <source>
        <dbReference type="Proteomes" id="UP000260721"/>
    </source>
</evidence>
<evidence type="ECO:0000259" key="1">
    <source>
        <dbReference type="Pfam" id="PF04230"/>
    </source>
</evidence>
<sequence>MRRAALITCHNIKNYGSVFQTYATTVIFKEFGYEVTVIDYQRPGTDNAGFRKKILEESHLAGKFGLKHIFPLVLNLSFSKMERVFSDFLKKYIVLTGKQYLTEDELKQDCPEAELYISGSDQIWNSDINGSIEKPYYLSFVPDHKNKISFASSFGKTKLREDEKDETWWLLKRYKWLTTREESGAEIIKELGLNAEPVLDPTLWLSKEQWEELAEPIKKPENYILVYQLHQNNNMDQYVKKIEKAYGMPCLRIDLYYHYMIKAGKHVICPTPGQVISLVKNADCIMSDSFHMTVFSIIFNKRFISIYSEDSFNDRIANILRWLNLEDRHLCSYEDFSTLGRAIDYTSVNSTLQEKVMKMRSMLEHNIKLLE</sequence>
<gene>
    <name evidence="2" type="ORF">DXC78_05495</name>
</gene>
<accession>A0A3E3E4Y2</accession>
<comment type="caution">
    <text evidence="2">The sequence shown here is derived from an EMBL/GenBank/DDBJ whole genome shotgun (WGS) entry which is preliminary data.</text>
</comment>
<dbReference type="Pfam" id="PF04230">
    <property type="entry name" value="PS_pyruv_trans"/>
    <property type="match status" value="1"/>
</dbReference>
<keyword evidence="2" id="KW-0808">Transferase</keyword>
<dbReference type="GO" id="GO:0016740">
    <property type="term" value="F:transferase activity"/>
    <property type="evidence" value="ECO:0007669"/>
    <property type="project" value="UniProtKB-KW"/>
</dbReference>
<evidence type="ECO:0000313" key="2">
    <source>
        <dbReference type="EMBL" id="RGD76669.1"/>
    </source>
</evidence>
<protein>
    <submittedName>
        <fullName evidence="2">Polysaccharide pyruvyl transferase family protein</fullName>
    </submittedName>
</protein>
<feature type="domain" description="Polysaccharide pyruvyl transferase" evidence="1">
    <location>
        <begin position="14"/>
        <end position="308"/>
    </location>
</feature>
<proteinExistence type="predicted"/>
<dbReference type="EMBL" id="QUSK01000010">
    <property type="protein sequence ID" value="RGD76669.1"/>
    <property type="molecule type" value="Genomic_DNA"/>
</dbReference>
<reference evidence="2 3" key="1">
    <citation type="submission" date="2018-08" db="EMBL/GenBank/DDBJ databases">
        <title>A genome reference for cultivated species of the human gut microbiota.</title>
        <authorList>
            <person name="Zou Y."/>
            <person name="Xue W."/>
            <person name="Luo G."/>
        </authorList>
    </citation>
    <scope>NUCLEOTIDE SEQUENCE [LARGE SCALE GENOMIC DNA]</scope>
    <source>
        <strain evidence="2 3">TF08-11</strain>
    </source>
</reference>
<organism evidence="2 3">
    <name type="scientific">Faecalicoccus pleomorphus</name>
    <dbReference type="NCBI Taxonomy" id="1323"/>
    <lineage>
        <taxon>Bacteria</taxon>
        <taxon>Bacillati</taxon>
        <taxon>Bacillota</taxon>
        <taxon>Erysipelotrichia</taxon>
        <taxon>Erysipelotrichales</taxon>
        <taxon>Erysipelotrichaceae</taxon>
        <taxon>Faecalicoccus</taxon>
    </lineage>
</organism>
<dbReference type="AlphaFoldDB" id="A0A3E3E4Y2"/>